<name>A0A452Y975_AEGTS</name>
<organism evidence="1 2">
    <name type="scientific">Aegilops tauschii subsp. strangulata</name>
    <name type="common">Goatgrass</name>
    <dbReference type="NCBI Taxonomy" id="200361"/>
    <lineage>
        <taxon>Eukaryota</taxon>
        <taxon>Viridiplantae</taxon>
        <taxon>Streptophyta</taxon>
        <taxon>Embryophyta</taxon>
        <taxon>Tracheophyta</taxon>
        <taxon>Spermatophyta</taxon>
        <taxon>Magnoliopsida</taxon>
        <taxon>Liliopsida</taxon>
        <taxon>Poales</taxon>
        <taxon>Poaceae</taxon>
        <taxon>BOP clade</taxon>
        <taxon>Pooideae</taxon>
        <taxon>Triticodae</taxon>
        <taxon>Triticeae</taxon>
        <taxon>Triticinae</taxon>
        <taxon>Aegilops</taxon>
    </lineage>
</organism>
<protein>
    <submittedName>
        <fullName evidence="1">Uncharacterized protein</fullName>
    </submittedName>
</protein>
<dbReference type="Proteomes" id="UP000015105">
    <property type="component" value="Chromosome 1D"/>
</dbReference>
<keyword evidence="2" id="KW-1185">Reference proteome</keyword>
<reference evidence="1" key="4">
    <citation type="submission" date="2019-03" db="UniProtKB">
        <authorList>
            <consortium name="EnsemblPlants"/>
        </authorList>
    </citation>
    <scope>IDENTIFICATION</scope>
</reference>
<reference evidence="2" key="1">
    <citation type="journal article" date="2014" name="Science">
        <title>Ancient hybridizations among the ancestral genomes of bread wheat.</title>
        <authorList>
            <consortium name="International Wheat Genome Sequencing Consortium,"/>
            <person name="Marcussen T."/>
            <person name="Sandve S.R."/>
            <person name="Heier L."/>
            <person name="Spannagl M."/>
            <person name="Pfeifer M."/>
            <person name="Jakobsen K.S."/>
            <person name="Wulff B.B."/>
            <person name="Steuernagel B."/>
            <person name="Mayer K.F."/>
            <person name="Olsen O.A."/>
        </authorList>
    </citation>
    <scope>NUCLEOTIDE SEQUENCE [LARGE SCALE GENOMIC DNA]</scope>
    <source>
        <strain evidence="2">cv. AL8/78</strain>
    </source>
</reference>
<evidence type="ECO:0000313" key="2">
    <source>
        <dbReference type="Proteomes" id="UP000015105"/>
    </source>
</evidence>
<sequence>MRCRICIFVCKYVYDDLLMHECICTRSITFFFIITKKHYLTDKGVHVFIISELWMCLFS</sequence>
<accession>A0A452Y975</accession>
<reference evidence="1" key="5">
    <citation type="journal article" date="2021" name="G3 (Bethesda)">
        <title>Aegilops tauschii genome assembly Aet v5.0 features greater sequence contiguity and improved annotation.</title>
        <authorList>
            <person name="Wang L."/>
            <person name="Zhu T."/>
            <person name="Rodriguez J.C."/>
            <person name="Deal K.R."/>
            <person name="Dubcovsky J."/>
            <person name="McGuire P.E."/>
            <person name="Lux T."/>
            <person name="Spannagl M."/>
            <person name="Mayer K.F.X."/>
            <person name="Baldrich P."/>
            <person name="Meyers B.C."/>
            <person name="Huo N."/>
            <person name="Gu Y.Q."/>
            <person name="Zhou H."/>
            <person name="Devos K.M."/>
            <person name="Bennetzen J.L."/>
            <person name="Unver T."/>
            <person name="Budak H."/>
            <person name="Gulick P.J."/>
            <person name="Galiba G."/>
            <person name="Kalapos B."/>
            <person name="Nelson D.R."/>
            <person name="Li P."/>
            <person name="You F.M."/>
            <person name="Luo M.C."/>
            <person name="Dvorak J."/>
        </authorList>
    </citation>
    <scope>NUCLEOTIDE SEQUENCE [LARGE SCALE GENOMIC DNA]</scope>
    <source>
        <strain evidence="1">cv. AL8/78</strain>
    </source>
</reference>
<reference evidence="2" key="2">
    <citation type="journal article" date="2017" name="Nat. Plants">
        <title>The Aegilops tauschii genome reveals multiple impacts of transposons.</title>
        <authorList>
            <person name="Zhao G."/>
            <person name="Zou C."/>
            <person name="Li K."/>
            <person name="Wang K."/>
            <person name="Li T."/>
            <person name="Gao L."/>
            <person name="Zhang X."/>
            <person name="Wang H."/>
            <person name="Yang Z."/>
            <person name="Liu X."/>
            <person name="Jiang W."/>
            <person name="Mao L."/>
            <person name="Kong X."/>
            <person name="Jiao Y."/>
            <person name="Jia J."/>
        </authorList>
    </citation>
    <scope>NUCLEOTIDE SEQUENCE [LARGE SCALE GENOMIC DNA]</scope>
    <source>
        <strain evidence="2">cv. AL8/78</strain>
    </source>
</reference>
<dbReference type="Gramene" id="AET1Gv20341800.14">
    <property type="protein sequence ID" value="AET1Gv20341800.14"/>
    <property type="gene ID" value="AET1Gv20341800"/>
</dbReference>
<evidence type="ECO:0000313" key="1">
    <source>
        <dbReference type="EnsemblPlants" id="AET1Gv20341800.14"/>
    </source>
</evidence>
<proteinExistence type="predicted"/>
<reference evidence="1" key="3">
    <citation type="journal article" date="2017" name="Nature">
        <title>Genome sequence of the progenitor of the wheat D genome Aegilops tauschii.</title>
        <authorList>
            <person name="Luo M.C."/>
            <person name="Gu Y.Q."/>
            <person name="Puiu D."/>
            <person name="Wang H."/>
            <person name="Twardziok S.O."/>
            <person name="Deal K.R."/>
            <person name="Huo N."/>
            <person name="Zhu T."/>
            <person name="Wang L."/>
            <person name="Wang Y."/>
            <person name="McGuire P.E."/>
            <person name="Liu S."/>
            <person name="Long H."/>
            <person name="Ramasamy R.K."/>
            <person name="Rodriguez J.C."/>
            <person name="Van S.L."/>
            <person name="Yuan L."/>
            <person name="Wang Z."/>
            <person name="Xia Z."/>
            <person name="Xiao L."/>
            <person name="Anderson O.D."/>
            <person name="Ouyang S."/>
            <person name="Liang Y."/>
            <person name="Zimin A.V."/>
            <person name="Pertea G."/>
            <person name="Qi P."/>
            <person name="Bennetzen J.L."/>
            <person name="Dai X."/>
            <person name="Dawson M.W."/>
            <person name="Muller H.G."/>
            <person name="Kugler K."/>
            <person name="Rivarola-Duarte L."/>
            <person name="Spannagl M."/>
            <person name="Mayer K.F.X."/>
            <person name="Lu F.H."/>
            <person name="Bevan M.W."/>
            <person name="Leroy P."/>
            <person name="Li P."/>
            <person name="You F.M."/>
            <person name="Sun Q."/>
            <person name="Liu Z."/>
            <person name="Lyons E."/>
            <person name="Wicker T."/>
            <person name="Salzberg S.L."/>
            <person name="Devos K.M."/>
            <person name="Dvorak J."/>
        </authorList>
    </citation>
    <scope>NUCLEOTIDE SEQUENCE [LARGE SCALE GENOMIC DNA]</scope>
    <source>
        <strain evidence="1">cv. AL8/78</strain>
    </source>
</reference>
<dbReference type="EnsemblPlants" id="AET1Gv20341800.14">
    <property type="protein sequence ID" value="AET1Gv20341800.14"/>
    <property type="gene ID" value="AET1Gv20341800"/>
</dbReference>
<dbReference type="AlphaFoldDB" id="A0A452Y975"/>